<dbReference type="InterPro" id="IPR021446">
    <property type="entry name" value="DUF3096"/>
</dbReference>
<keyword evidence="1" id="KW-1133">Transmembrane helix</keyword>
<keyword evidence="3" id="KW-1185">Reference proteome</keyword>
<organism evidence="2 3">
    <name type="scientific">Mesorhizobium waimense</name>
    <dbReference type="NCBI Taxonomy" id="1300307"/>
    <lineage>
        <taxon>Bacteria</taxon>
        <taxon>Pseudomonadati</taxon>
        <taxon>Pseudomonadota</taxon>
        <taxon>Alphaproteobacteria</taxon>
        <taxon>Hyphomicrobiales</taxon>
        <taxon>Phyllobacteriaceae</taxon>
        <taxon>Mesorhizobium</taxon>
    </lineage>
</organism>
<dbReference type="RefSeq" id="WP_120011817.1">
    <property type="nucleotide sequence ID" value="NZ_QZWZ01000001.1"/>
</dbReference>
<dbReference type="EMBL" id="QZWZ01000001">
    <property type="protein sequence ID" value="RJT42473.1"/>
    <property type="molecule type" value="Genomic_DNA"/>
</dbReference>
<dbReference type="Proteomes" id="UP000272706">
    <property type="component" value="Unassembled WGS sequence"/>
</dbReference>
<proteinExistence type="predicted"/>
<feature type="transmembrane region" description="Helical" evidence="1">
    <location>
        <begin position="29"/>
        <end position="48"/>
    </location>
</feature>
<reference evidence="2 3" key="1">
    <citation type="submission" date="2018-09" db="EMBL/GenBank/DDBJ databases">
        <title>Mesorhizobium carmichaelinearum sp. nov. isolated from Carmichaelinea spp. root nodules in New Zealand.</title>
        <authorList>
            <person name="De Meyer S.E."/>
        </authorList>
    </citation>
    <scope>NUCLEOTIDE SEQUENCE [LARGE SCALE GENOMIC DNA]</scope>
    <source>
        <strain evidence="2 3">ICMP19557</strain>
    </source>
</reference>
<protein>
    <submittedName>
        <fullName evidence="2">DUF3096 domain-containing protein</fullName>
    </submittedName>
</protein>
<feature type="transmembrane region" description="Helical" evidence="1">
    <location>
        <begin position="6"/>
        <end position="22"/>
    </location>
</feature>
<gene>
    <name evidence="2" type="ORF">D3227_00960</name>
</gene>
<keyword evidence="1" id="KW-0472">Membrane</keyword>
<sequence>MTISAITLTPLISLIAGVLILVMPRLLNYIVAIYLIIAGLLGLFPHLAG</sequence>
<accession>A0A3A5L875</accession>
<evidence type="ECO:0000256" key="1">
    <source>
        <dbReference type="SAM" id="Phobius"/>
    </source>
</evidence>
<keyword evidence="1" id="KW-0812">Transmembrane</keyword>
<comment type="caution">
    <text evidence="2">The sequence shown here is derived from an EMBL/GenBank/DDBJ whole genome shotgun (WGS) entry which is preliminary data.</text>
</comment>
<evidence type="ECO:0000313" key="2">
    <source>
        <dbReference type="EMBL" id="RJT42473.1"/>
    </source>
</evidence>
<dbReference type="Pfam" id="PF11295">
    <property type="entry name" value="DUF3096"/>
    <property type="match status" value="1"/>
</dbReference>
<evidence type="ECO:0000313" key="3">
    <source>
        <dbReference type="Proteomes" id="UP000272706"/>
    </source>
</evidence>
<name>A0A3A5L875_9HYPH</name>
<dbReference type="AlphaFoldDB" id="A0A3A5L875"/>